<dbReference type="Proteomes" id="UP000317238">
    <property type="component" value="Unassembled WGS sequence"/>
</dbReference>
<dbReference type="GO" id="GO:0020037">
    <property type="term" value="F:heme binding"/>
    <property type="evidence" value="ECO:0007669"/>
    <property type="project" value="InterPro"/>
</dbReference>
<dbReference type="Pfam" id="PF07583">
    <property type="entry name" value="PSCyt2"/>
    <property type="match status" value="1"/>
</dbReference>
<protein>
    <submittedName>
        <fullName evidence="5">Planctomycete cytochrome C</fullName>
    </submittedName>
</protein>
<dbReference type="AlphaFoldDB" id="A0A5C5Y0S6"/>
<dbReference type="InterPro" id="IPR011429">
    <property type="entry name" value="Cyt_c_Planctomycete-type"/>
</dbReference>
<dbReference type="SUPFAM" id="SSF46626">
    <property type="entry name" value="Cytochrome c"/>
    <property type="match status" value="1"/>
</dbReference>
<evidence type="ECO:0000259" key="2">
    <source>
        <dbReference type="Pfam" id="PF07583"/>
    </source>
</evidence>
<organism evidence="5 6">
    <name type="scientific">Crateriforma conspicua</name>
    <dbReference type="NCBI Taxonomy" id="2527996"/>
    <lineage>
        <taxon>Bacteria</taxon>
        <taxon>Pseudomonadati</taxon>
        <taxon>Planctomycetota</taxon>
        <taxon>Planctomycetia</taxon>
        <taxon>Planctomycetales</taxon>
        <taxon>Planctomycetaceae</taxon>
        <taxon>Crateriforma</taxon>
    </lineage>
</organism>
<evidence type="ECO:0000313" key="6">
    <source>
        <dbReference type="Proteomes" id="UP000317238"/>
    </source>
</evidence>
<evidence type="ECO:0000256" key="1">
    <source>
        <dbReference type="SAM" id="SignalP"/>
    </source>
</evidence>
<keyword evidence="1" id="KW-0732">Signal</keyword>
<name>A0A5C5Y0S6_9PLAN</name>
<comment type="caution">
    <text evidence="5">The sequence shown here is derived from an EMBL/GenBank/DDBJ whole genome shotgun (WGS) entry which is preliminary data.</text>
</comment>
<reference evidence="5 6" key="1">
    <citation type="submission" date="2019-02" db="EMBL/GenBank/DDBJ databases">
        <title>Deep-cultivation of Planctomycetes and their phenomic and genomic characterization uncovers novel biology.</title>
        <authorList>
            <person name="Wiegand S."/>
            <person name="Jogler M."/>
            <person name="Boedeker C."/>
            <person name="Pinto D."/>
            <person name="Vollmers J."/>
            <person name="Rivas-Marin E."/>
            <person name="Kohn T."/>
            <person name="Peeters S.H."/>
            <person name="Heuer A."/>
            <person name="Rast P."/>
            <person name="Oberbeckmann S."/>
            <person name="Bunk B."/>
            <person name="Jeske O."/>
            <person name="Meyerdierks A."/>
            <person name="Storesund J.E."/>
            <person name="Kallscheuer N."/>
            <person name="Luecker S."/>
            <person name="Lage O.M."/>
            <person name="Pohl T."/>
            <person name="Merkel B.J."/>
            <person name="Hornburger P."/>
            <person name="Mueller R.-W."/>
            <person name="Bruemmer F."/>
            <person name="Labrenz M."/>
            <person name="Spormann A.M."/>
            <person name="Op Den Camp H."/>
            <person name="Overmann J."/>
            <person name="Amann R."/>
            <person name="Jetten M.S.M."/>
            <person name="Mascher T."/>
            <person name="Medema M.H."/>
            <person name="Devos D.P."/>
            <person name="Kaster A.-K."/>
            <person name="Ovreas L."/>
            <person name="Rohde M."/>
            <person name="Galperin M.Y."/>
            <person name="Jogler C."/>
        </authorList>
    </citation>
    <scope>NUCLEOTIDE SEQUENCE [LARGE SCALE GENOMIC DNA]</scope>
    <source>
        <strain evidence="5 6">Pan14r</strain>
    </source>
</reference>
<feature type="domain" description="DUF1553" evidence="3">
    <location>
        <begin position="683"/>
        <end position="940"/>
    </location>
</feature>
<accession>A0A5C5Y0S6</accession>
<proteinExistence type="predicted"/>
<evidence type="ECO:0000259" key="4">
    <source>
        <dbReference type="Pfam" id="PF07635"/>
    </source>
</evidence>
<feature type="domain" description="DUF1549" evidence="2">
    <location>
        <begin position="156"/>
        <end position="365"/>
    </location>
</feature>
<dbReference type="InterPro" id="IPR011444">
    <property type="entry name" value="DUF1549"/>
</dbReference>
<evidence type="ECO:0000313" key="5">
    <source>
        <dbReference type="EMBL" id="TWT69207.1"/>
    </source>
</evidence>
<sequence length="971" mass="108792" precursor="true">MLRTILRLLVVALGPCVCLAADSNSGDSATPLSASEVPLKVDFAKQIRPLLNEHCAGCHGGVKAAADLSFASREAAIWAFEPGQPDDSMMVERIESDDPDYVMPPPEHGAPLSDDEKQLVRRWIRQGATWALPWAYQPVRRPTAPAVDDPDWCNNEIDAYVLSQLESIGWKPNGAADPSLWLRRVTFDLTGIPPSVTDRRRFLEEVDRFGEKAYAMEVDRLLADPRFGERWASAWLDQIRYADSRGLGLDGRRRIWKYRDWVVRSINHDMPFDEFTIKQIAGDLVDQPSIDDRLATAAHRLTQTNEEGGTDDEEFRVAAVLDRVNTVWQTWQGITFGCVQCHSHPYDPIQHEEYYQFVAFFNNTADCDLNEDYPLLQVPLDPTDESRAGELDRQIESLRKQVFDAESAILNDDVIDWRAPVQLDATADKQTEVIVQDDPRAEAGQEFVTVDTLSSGTTITLTAQPDDAMDALSAIRLTLRPRDPDSGLADSEWGFVLSSIKVRSIDAEGGETELPIERLVVDDPDPFMRPSDSLNDKNKQGFAAYSRIHHSRRVALILEQTAKLGSDTRIEVRLKHNVQLLAAFPLVSRRGRLDLSGDPTIADRLNVPELLQLRRDLDHRIGQRKQIPSVGIPVLAERPEHLKRPTHVFDRGLFLTKGERVQPDVPAVLPDLTKSSGGEQADRMDLARWLVSDENPLTPRVFVNRVWARLFGMGLVATEEDFGSSGDPPTHPELLEYLASRFRGSDDWSLKPLVRDIVLSATYRQSSNGTDDRRAEDAANRYLARGPRFRMTAEMVRDAALAASGLLSNEIGGAPVHPPIPEGVWKPFQGGDKWDTAPVSSGDRYRRSIYTYTKRSIPYPMFATFDAPSREFCTPRRLRSNTPLQALVTLNDDTFVECASALARSMRLLDRPTPDRIAWGFEAVTTRPPNPDELDRLVRLYKAVLADGGDAETAMIDVATVLLNLDEITNK</sequence>
<gene>
    <name evidence="5" type="ORF">Pan14r_14920</name>
</gene>
<dbReference type="OrthoDB" id="127107at2"/>
<dbReference type="InterPro" id="IPR036909">
    <property type="entry name" value="Cyt_c-like_dom_sf"/>
</dbReference>
<dbReference type="PANTHER" id="PTHR35889">
    <property type="entry name" value="CYCLOINULO-OLIGOSACCHARIDE FRUCTANOTRANSFERASE-RELATED"/>
    <property type="match status" value="1"/>
</dbReference>
<dbReference type="GO" id="GO:0009055">
    <property type="term" value="F:electron transfer activity"/>
    <property type="evidence" value="ECO:0007669"/>
    <property type="project" value="InterPro"/>
</dbReference>
<dbReference type="InterPro" id="IPR022655">
    <property type="entry name" value="DUF1553"/>
</dbReference>
<dbReference type="Pfam" id="PF07635">
    <property type="entry name" value="PSCyt1"/>
    <property type="match status" value="1"/>
</dbReference>
<feature type="chain" id="PRO_5023133994" evidence="1">
    <location>
        <begin position="21"/>
        <end position="971"/>
    </location>
</feature>
<evidence type="ECO:0000259" key="3">
    <source>
        <dbReference type="Pfam" id="PF07587"/>
    </source>
</evidence>
<dbReference type="Pfam" id="PF07587">
    <property type="entry name" value="PSD1"/>
    <property type="match status" value="1"/>
</dbReference>
<dbReference type="PANTHER" id="PTHR35889:SF3">
    <property type="entry name" value="F-BOX DOMAIN-CONTAINING PROTEIN"/>
    <property type="match status" value="1"/>
</dbReference>
<feature type="domain" description="Cytochrome C Planctomycete-type" evidence="4">
    <location>
        <begin position="55"/>
        <end position="107"/>
    </location>
</feature>
<dbReference type="EMBL" id="SJPL01000001">
    <property type="protein sequence ID" value="TWT69207.1"/>
    <property type="molecule type" value="Genomic_DNA"/>
</dbReference>
<feature type="signal peptide" evidence="1">
    <location>
        <begin position="1"/>
        <end position="20"/>
    </location>
</feature>
<keyword evidence="6" id="KW-1185">Reference proteome</keyword>